<reference evidence="8 9" key="1">
    <citation type="submission" date="2020-08" db="EMBL/GenBank/DDBJ databases">
        <title>Sequencing the genomes of 1000 actinobacteria strains.</title>
        <authorList>
            <person name="Klenk H.-P."/>
        </authorList>
    </citation>
    <scope>NUCLEOTIDE SEQUENCE [LARGE SCALE GENOMIC DNA]</scope>
    <source>
        <strain evidence="8 9">DSM 102030</strain>
    </source>
</reference>
<keyword evidence="2" id="KW-0028">Amino-acid biosynthesis</keyword>
<evidence type="ECO:0000259" key="6">
    <source>
        <dbReference type="Pfam" id="PF00389"/>
    </source>
</evidence>
<evidence type="ECO:0000256" key="3">
    <source>
        <dbReference type="ARBA" id="ARBA00023002"/>
    </source>
</evidence>
<dbReference type="InterPro" id="IPR050857">
    <property type="entry name" value="D-2-hydroxyacid_DH"/>
</dbReference>
<dbReference type="InterPro" id="IPR036291">
    <property type="entry name" value="NAD(P)-bd_dom_sf"/>
</dbReference>
<dbReference type="Proteomes" id="UP000523007">
    <property type="component" value="Unassembled WGS sequence"/>
</dbReference>
<comment type="caution">
    <text evidence="8">The sequence shown here is derived from an EMBL/GenBank/DDBJ whole genome shotgun (WGS) entry which is preliminary data.</text>
</comment>
<evidence type="ECO:0000256" key="5">
    <source>
        <dbReference type="RuleBase" id="RU003719"/>
    </source>
</evidence>
<dbReference type="PROSITE" id="PS00671">
    <property type="entry name" value="D_2_HYDROXYACID_DH_3"/>
    <property type="match status" value="1"/>
</dbReference>
<gene>
    <name evidence="8" type="ORF">F4561_000346</name>
</gene>
<organism evidence="8 9">
    <name type="scientific">Lipingzhangella halophila</name>
    <dbReference type="NCBI Taxonomy" id="1783352"/>
    <lineage>
        <taxon>Bacteria</taxon>
        <taxon>Bacillati</taxon>
        <taxon>Actinomycetota</taxon>
        <taxon>Actinomycetes</taxon>
        <taxon>Streptosporangiales</taxon>
        <taxon>Nocardiopsidaceae</taxon>
        <taxon>Lipingzhangella</taxon>
    </lineage>
</organism>
<accession>A0A7W7RCL2</accession>
<dbReference type="PROSITE" id="PS00065">
    <property type="entry name" value="D_2_HYDROXYACID_DH_1"/>
    <property type="match status" value="1"/>
</dbReference>
<dbReference type="RefSeq" id="WP_184574092.1">
    <property type="nucleotide sequence ID" value="NZ_JACHJT010000001.1"/>
</dbReference>
<keyword evidence="4" id="KW-0520">NAD</keyword>
<dbReference type="PANTHER" id="PTHR42789">
    <property type="entry name" value="D-ISOMER SPECIFIC 2-HYDROXYACID DEHYDROGENASE FAMILY PROTEIN (AFU_ORTHOLOGUE AFUA_6G10090)"/>
    <property type="match status" value="1"/>
</dbReference>
<dbReference type="EC" id="1.1.1.95" evidence="8"/>
<evidence type="ECO:0000256" key="2">
    <source>
        <dbReference type="ARBA" id="ARBA00022605"/>
    </source>
</evidence>
<keyword evidence="3 5" id="KW-0560">Oxidoreductase</keyword>
<dbReference type="GO" id="GO:0008652">
    <property type="term" value="P:amino acid biosynthetic process"/>
    <property type="evidence" value="ECO:0007669"/>
    <property type="project" value="UniProtKB-KW"/>
</dbReference>
<dbReference type="Pfam" id="PF02826">
    <property type="entry name" value="2-Hacid_dh_C"/>
    <property type="match status" value="1"/>
</dbReference>
<dbReference type="Pfam" id="PF00389">
    <property type="entry name" value="2-Hacid_dh"/>
    <property type="match status" value="1"/>
</dbReference>
<evidence type="ECO:0000313" key="8">
    <source>
        <dbReference type="EMBL" id="MBB4929526.1"/>
    </source>
</evidence>
<dbReference type="Gene3D" id="3.40.50.720">
    <property type="entry name" value="NAD(P)-binding Rossmann-like Domain"/>
    <property type="match status" value="2"/>
</dbReference>
<dbReference type="GO" id="GO:0004617">
    <property type="term" value="F:phosphoglycerate dehydrogenase activity"/>
    <property type="evidence" value="ECO:0007669"/>
    <property type="project" value="UniProtKB-EC"/>
</dbReference>
<evidence type="ECO:0000313" key="9">
    <source>
        <dbReference type="Proteomes" id="UP000523007"/>
    </source>
</evidence>
<protein>
    <submittedName>
        <fullName evidence="8">D-3-phosphoglycerate dehydrogenase</fullName>
        <ecNumber evidence="8">1.1.1.95</ecNumber>
    </submittedName>
</protein>
<dbReference type="InterPro" id="IPR006140">
    <property type="entry name" value="D-isomer_DH_NAD-bd"/>
</dbReference>
<name>A0A7W7RCL2_9ACTN</name>
<comment type="similarity">
    <text evidence="1 5">Belongs to the D-isomer specific 2-hydroxyacid dehydrogenase family.</text>
</comment>
<dbReference type="InterPro" id="IPR029752">
    <property type="entry name" value="D-isomer_DH_CS1"/>
</dbReference>
<dbReference type="InterPro" id="IPR006139">
    <property type="entry name" value="D-isomer_2_OHA_DH_cat_dom"/>
</dbReference>
<keyword evidence="9" id="KW-1185">Reference proteome</keyword>
<evidence type="ECO:0000256" key="4">
    <source>
        <dbReference type="ARBA" id="ARBA00023027"/>
    </source>
</evidence>
<dbReference type="GO" id="GO:0051287">
    <property type="term" value="F:NAD binding"/>
    <property type="evidence" value="ECO:0007669"/>
    <property type="project" value="InterPro"/>
</dbReference>
<dbReference type="EMBL" id="JACHJT010000001">
    <property type="protein sequence ID" value="MBB4929526.1"/>
    <property type="molecule type" value="Genomic_DNA"/>
</dbReference>
<dbReference type="InterPro" id="IPR029753">
    <property type="entry name" value="D-isomer_DH_CS"/>
</dbReference>
<evidence type="ECO:0000259" key="7">
    <source>
        <dbReference type="Pfam" id="PF02826"/>
    </source>
</evidence>
<evidence type="ECO:0000256" key="1">
    <source>
        <dbReference type="ARBA" id="ARBA00005854"/>
    </source>
</evidence>
<feature type="domain" description="D-isomer specific 2-hydroxyacid dehydrogenase NAD-binding" evidence="7">
    <location>
        <begin position="109"/>
        <end position="285"/>
    </location>
</feature>
<dbReference type="SUPFAM" id="SSF52283">
    <property type="entry name" value="Formate/glycerate dehydrogenase catalytic domain-like"/>
    <property type="match status" value="1"/>
</dbReference>
<dbReference type="SUPFAM" id="SSF51735">
    <property type="entry name" value="NAD(P)-binding Rossmann-fold domains"/>
    <property type="match status" value="1"/>
</dbReference>
<proteinExistence type="inferred from homology"/>
<dbReference type="AlphaFoldDB" id="A0A7W7RCL2"/>
<dbReference type="CDD" id="cd12173">
    <property type="entry name" value="PGDH_4"/>
    <property type="match status" value="1"/>
</dbReference>
<sequence length="322" mass="33049">MTAESAGLVYVAEPVHPDALDLIRTRGPLAVGFGPEATTFDAVRDRVAGVLVRTGTINAAMIESAPRLRVIARHGVGTDSIDVAAAARRGVRVLITPEANAVSVAEHTIGLLIAAARRFPECQAAVRGGTFHERDHLVGTELAGRTLGVLGLGRIGRRVASVAAALEMRVRAYDPFLPDGAEMPPGVERTSTLAGLLEGAHACTTHVPLTPDTRGLIGGAELDLLAPGAVLVNTARGGIVDEAALADRLTSGRLSGAGIDVFTAEPPHDSPLLGVGNAVLTPHCAAHTGESLRRMSVHAAEGIVTVLAGRVPEGVAQSVTPA</sequence>
<feature type="domain" description="D-isomer specific 2-hydroxyacid dehydrogenase catalytic" evidence="6">
    <location>
        <begin position="10"/>
        <end position="315"/>
    </location>
</feature>
<dbReference type="PANTHER" id="PTHR42789:SF1">
    <property type="entry name" value="D-ISOMER SPECIFIC 2-HYDROXYACID DEHYDROGENASE FAMILY PROTEIN (AFU_ORTHOLOGUE AFUA_6G10090)"/>
    <property type="match status" value="1"/>
</dbReference>